<keyword evidence="3" id="KW-1185">Reference proteome</keyword>
<evidence type="ECO:0000313" key="3">
    <source>
        <dbReference type="Proteomes" id="UP000001235"/>
    </source>
</evidence>
<dbReference type="EMBL" id="CP002159">
    <property type="protein sequence ID" value="ADL55734.1"/>
    <property type="molecule type" value="Genomic_DNA"/>
</dbReference>
<reference evidence="2 3" key="1">
    <citation type="submission" date="2010-08" db="EMBL/GenBank/DDBJ databases">
        <title>Complete sequence of Gallionella capsiferriformans ES-2.</title>
        <authorList>
            <consortium name="US DOE Joint Genome Institute"/>
            <person name="Lucas S."/>
            <person name="Copeland A."/>
            <person name="Lapidus A."/>
            <person name="Cheng J.-F."/>
            <person name="Bruce D."/>
            <person name="Goodwin L."/>
            <person name="Pitluck S."/>
            <person name="Chertkov O."/>
            <person name="Davenport K.W."/>
            <person name="Detter J.C."/>
            <person name="Han C."/>
            <person name="Tapia R."/>
            <person name="Land M."/>
            <person name="Hauser L."/>
            <person name="Chang Y.-J."/>
            <person name="Jeffries C."/>
            <person name="Kyrpides N."/>
            <person name="Ivanova N."/>
            <person name="Mikhailova N."/>
            <person name="Shelobolina E.S."/>
            <person name="Picardal F."/>
            <person name="Roden E."/>
            <person name="Emerson D."/>
            <person name="Woyke T."/>
        </authorList>
    </citation>
    <scope>NUCLEOTIDE SEQUENCE [LARGE SCALE GENOMIC DNA]</scope>
    <source>
        <strain evidence="2 3">ES-2</strain>
    </source>
</reference>
<dbReference type="AlphaFoldDB" id="D9SGT7"/>
<gene>
    <name evidence="2" type="ordered locus">Galf_1723</name>
</gene>
<proteinExistence type="predicted"/>
<accession>D9SGT7</accession>
<evidence type="ECO:0000256" key="1">
    <source>
        <dbReference type="SAM" id="MobiDB-lite"/>
    </source>
</evidence>
<dbReference type="eggNOG" id="ENOG502Z7X3">
    <property type="taxonomic scope" value="Bacteria"/>
</dbReference>
<dbReference type="KEGG" id="gca:Galf_1723"/>
<protein>
    <submittedName>
        <fullName evidence="2">Uncharacterized protein</fullName>
    </submittedName>
</protein>
<organism evidence="2 3">
    <name type="scientific">Gallionella capsiferriformans (strain ES-2)</name>
    <name type="common">Gallionella ferruginea capsiferriformans (strain ES-2)</name>
    <dbReference type="NCBI Taxonomy" id="395494"/>
    <lineage>
        <taxon>Bacteria</taxon>
        <taxon>Pseudomonadati</taxon>
        <taxon>Pseudomonadota</taxon>
        <taxon>Betaproteobacteria</taxon>
        <taxon>Nitrosomonadales</taxon>
        <taxon>Gallionellaceae</taxon>
        <taxon>Gallionella</taxon>
    </lineage>
</organism>
<dbReference type="HOGENOM" id="CLU_041022_0_0_4"/>
<dbReference type="Proteomes" id="UP000001235">
    <property type="component" value="Chromosome"/>
</dbReference>
<feature type="compositionally biased region" description="Polar residues" evidence="1">
    <location>
        <begin position="431"/>
        <end position="442"/>
    </location>
</feature>
<feature type="region of interest" description="Disordered" evidence="1">
    <location>
        <begin position="403"/>
        <end position="448"/>
    </location>
</feature>
<dbReference type="STRING" id="395494.Galf_1723"/>
<name>D9SGT7_GALCS</name>
<evidence type="ECO:0000313" key="2">
    <source>
        <dbReference type="EMBL" id="ADL55734.1"/>
    </source>
</evidence>
<sequence length="448" mass="50832">MEKAQKKIEKFFPDLEKEDDGPKSFTLDSARDFAEFTSTIEQLEELRHQNFTEILAKSLFTQLFAEFDAYIGELLKIIYLKNDKLLKGISREISLTDLLDFEDLNAVKLSMLEKEIETFRRDSYIEQFSTLEKKFNLSLRKFSEWPQFVELSQRRNILTHNGGLVSDQYIVVCDREGHKFQPSPKIGESLGVTFEYFVSAARLLSKVGLMLAYTLWSKVFPKEFEQMHSALNDTLFKCLQQKRWHLVAELEDFVLSVPMRKDVSEIDLRIRIVNASIGLKFAGKDAEAVRLLESVDWSASYRDFKLAIAVLLEKYDDAVVIMKSIGKTGEILEQHAYHSWPLFTRFRERPEFYEAYSDIYGEAFSEKVDTTKGSVEAHAKSSAPGSVGTGTGTVIDGVAHKVSTGASAMARSAPAPKRGKSKTSEARRAKSSNPAVQGTPRNKTARRP</sequence>
<feature type="region of interest" description="Disordered" evidence="1">
    <location>
        <begin position="375"/>
        <end position="394"/>
    </location>
</feature>